<evidence type="ECO:0008006" key="4">
    <source>
        <dbReference type="Google" id="ProtNLM"/>
    </source>
</evidence>
<proteinExistence type="predicted"/>
<keyword evidence="3" id="KW-1185">Reference proteome</keyword>
<feature type="transmembrane region" description="Helical" evidence="1">
    <location>
        <begin position="163"/>
        <end position="185"/>
    </location>
</feature>
<keyword evidence="1" id="KW-0472">Membrane</keyword>
<evidence type="ECO:0000256" key="1">
    <source>
        <dbReference type="SAM" id="Phobius"/>
    </source>
</evidence>
<dbReference type="AlphaFoldDB" id="A0A9J6ZPY4"/>
<accession>A0A9J6ZPY4</accession>
<dbReference type="EMBL" id="CP098400">
    <property type="protein sequence ID" value="URW79996.1"/>
    <property type="molecule type" value="Genomic_DNA"/>
</dbReference>
<gene>
    <name evidence="2" type="ORF">M9189_01305</name>
</gene>
<protein>
    <recommendedName>
        <fullName evidence="4">Glycerophosphoryl diester phosphodiesterase membrane domain-containing protein</fullName>
    </recommendedName>
</protein>
<feature type="transmembrane region" description="Helical" evidence="1">
    <location>
        <begin position="266"/>
        <end position="292"/>
    </location>
</feature>
<dbReference type="RefSeq" id="WP_250724108.1">
    <property type="nucleotide sequence ID" value="NZ_CP098400.1"/>
</dbReference>
<name>A0A9J6ZPY4_9BACT</name>
<reference evidence="2" key="1">
    <citation type="submission" date="2022-05" db="EMBL/GenBank/DDBJ databases">
        <authorList>
            <person name="Sun X."/>
        </authorList>
    </citation>
    <scope>NUCLEOTIDE SEQUENCE</scope>
    <source>
        <strain evidence="2">Ai-910</strain>
    </source>
</reference>
<feature type="transmembrane region" description="Helical" evidence="1">
    <location>
        <begin position="87"/>
        <end position="107"/>
    </location>
</feature>
<dbReference type="KEGG" id="alkq:M9189_01305"/>
<dbReference type="Proteomes" id="UP001056426">
    <property type="component" value="Chromosome"/>
</dbReference>
<feature type="transmembrane region" description="Helical" evidence="1">
    <location>
        <begin position="36"/>
        <end position="56"/>
    </location>
</feature>
<organism evidence="2 3">
    <name type="scientific">Xiashengella succiniciproducens</name>
    <dbReference type="NCBI Taxonomy" id="2949635"/>
    <lineage>
        <taxon>Bacteria</taxon>
        <taxon>Pseudomonadati</taxon>
        <taxon>Bacteroidota</taxon>
        <taxon>Bacteroidia</taxon>
        <taxon>Marinilabiliales</taxon>
        <taxon>Marinilabiliaceae</taxon>
        <taxon>Xiashengella</taxon>
    </lineage>
</organism>
<keyword evidence="1" id="KW-0812">Transmembrane</keyword>
<feature type="transmembrane region" description="Helical" evidence="1">
    <location>
        <begin position="128"/>
        <end position="157"/>
    </location>
</feature>
<sequence>MEKPKVILNKKRDFSDVINATFSFITQEIKVYGKMLLYYAGIPVLAASILGAYFSGTELSTLFLKLETGSDYQLGLDYQLKVIGVNLLNAMVYVLLSGLSYAYLVTYKENGAGGFELQDVWSRFKKGIGTMILFAVIISIIAGVVIAVASLLVVLGTMFGSPVLSVVVGIPAALFLLCVFIYFLVTLSPAGMIIYDESPDFSNIFTRCFELIKGSWWQTFGIIFILGIIYSMVSSLFSIPVLVSSILEGIAYSSSPEVVASQSKSFAFVLTALISTLGGNAIYPILAIGCGIQYFNLKEKRENLDLLGRIEEISDSTI</sequence>
<reference evidence="2" key="2">
    <citation type="submission" date="2022-06" db="EMBL/GenBank/DDBJ databases">
        <title>Xiashengella guii gen. nov. sp. nov., a bacterium isolated form anaerobic digestion tank.</title>
        <authorList>
            <person name="Huang H."/>
        </authorList>
    </citation>
    <scope>NUCLEOTIDE SEQUENCE</scope>
    <source>
        <strain evidence="2">Ai-910</strain>
    </source>
</reference>
<feature type="transmembrane region" description="Helical" evidence="1">
    <location>
        <begin position="220"/>
        <end position="246"/>
    </location>
</feature>
<keyword evidence="1" id="KW-1133">Transmembrane helix</keyword>
<evidence type="ECO:0000313" key="2">
    <source>
        <dbReference type="EMBL" id="URW79996.1"/>
    </source>
</evidence>
<evidence type="ECO:0000313" key="3">
    <source>
        <dbReference type="Proteomes" id="UP001056426"/>
    </source>
</evidence>